<evidence type="ECO:0000256" key="2">
    <source>
        <dbReference type="ARBA" id="ARBA00011738"/>
    </source>
</evidence>
<dbReference type="PROSITE" id="PS50862">
    <property type="entry name" value="AA_TRNA_LIGASE_II"/>
    <property type="match status" value="1"/>
</dbReference>
<evidence type="ECO:0000313" key="11">
    <source>
        <dbReference type="EMBL" id="AWB10692.1"/>
    </source>
</evidence>
<dbReference type="Pfam" id="PF13393">
    <property type="entry name" value="tRNA-synt_His"/>
    <property type="match status" value="1"/>
</dbReference>
<comment type="similarity">
    <text evidence="1 8">Belongs to the class-II aminoacyl-tRNA synthetase family.</text>
</comment>
<dbReference type="GO" id="GO:0004821">
    <property type="term" value="F:histidine-tRNA ligase activity"/>
    <property type="evidence" value="ECO:0007669"/>
    <property type="project" value="UniProtKB-UniRule"/>
</dbReference>
<comment type="subunit">
    <text evidence="2 8">Homodimer.</text>
</comment>
<comment type="catalytic activity">
    <reaction evidence="7 8">
        <text>tRNA(His) + L-histidine + ATP = L-histidyl-tRNA(His) + AMP + diphosphate + H(+)</text>
        <dbReference type="Rhea" id="RHEA:17313"/>
        <dbReference type="Rhea" id="RHEA-COMP:9665"/>
        <dbReference type="Rhea" id="RHEA-COMP:9689"/>
        <dbReference type="ChEBI" id="CHEBI:15378"/>
        <dbReference type="ChEBI" id="CHEBI:30616"/>
        <dbReference type="ChEBI" id="CHEBI:33019"/>
        <dbReference type="ChEBI" id="CHEBI:57595"/>
        <dbReference type="ChEBI" id="CHEBI:78442"/>
        <dbReference type="ChEBI" id="CHEBI:78527"/>
        <dbReference type="ChEBI" id="CHEBI:456215"/>
        <dbReference type="EC" id="6.1.1.21"/>
    </reaction>
</comment>
<reference evidence="11 12" key="1">
    <citation type="submission" date="2017-04" db="EMBL/GenBank/DDBJ databases">
        <title>Genomic insights into metabolism of Thermodesulfobium acidiphilum.</title>
        <authorList>
            <person name="Toshchakov S.V."/>
            <person name="Frolov E.N."/>
            <person name="Kublanov I.V."/>
            <person name="Samarov N.I."/>
            <person name="Novikov A."/>
            <person name="Lebedinsky A.V."/>
            <person name="Bonch-Osmolovskaya E.A."/>
            <person name="Chernyh N.A."/>
        </authorList>
    </citation>
    <scope>NUCLEOTIDE SEQUENCE [LARGE SCALE GENOMIC DNA]</scope>
    <source>
        <strain evidence="11 12">3127-1</strain>
    </source>
</reference>
<feature type="binding site" evidence="9">
    <location>
        <begin position="81"/>
        <end position="83"/>
    </location>
    <ligand>
        <name>L-histidine</name>
        <dbReference type="ChEBI" id="CHEBI:57595"/>
    </ligand>
</feature>
<dbReference type="GO" id="GO:0005524">
    <property type="term" value="F:ATP binding"/>
    <property type="evidence" value="ECO:0007669"/>
    <property type="project" value="UniProtKB-UniRule"/>
</dbReference>
<evidence type="ECO:0000256" key="5">
    <source>
        <dbReference type="ARBA" id="ARBA00022917"/>
    </source>
</evidence>
<organism evidence="11 12">
    <name type="scientific">Thermodesulfobium acidiphilum</name>
    <dbReference type="NCBI Taxonomy" id="1794699"/>
    <lineage>
        <taxon>Bacteria</taxon>
        <taxon>Pseudomonadati</taxon>
        <taxon>Thermodesulfobiota</taxon>
        <taxon>Thermodesulfobiia</taxon>
        <taxon>Thermodesulfobiales</taxon>
        <taxon>Thermodesulfobiaceae</taxon>
        <taxon>Thermodesulfobium</taxon>
    </lineage>
</organism>
<dbReference type="SUPFAM" id="SSF55681">
    <property type="entry name" value="Class II aaRS and biotin synthetases"/>
    <property type="match status" value="1"/>
</dbReference>
<dbReference type="HAMAP" id="MF_00127">
    <property type="entry name" value="His_tRNA_synth"/>
    <property type="match status" value="1"/>
</dbReference>
<feature type="binding site" evidence="9">
    <location>
        <position position="255"/>
    </location>
    <ligand>
        <name>L-histidine</name>
        <dbReference type="ChEBI" id="CHEBI:57595"/>
    </ligand>
</feature>
<evidence type="ECO:0000256" key="7">
    <source>
        <dbReference type="ARBA" id="ARBA00047639"/>
    </source>
</evidence>
<dbReference type="InterPro" id="IPR004154">
    <property type="entry name" value="Anticodon-bd"/>
</dbReference>
<dbReference type="Proteomes" id="UP000244792">
    <property type="component" value="Chromosome"/>
</dbReference>
<dbReference type="NCBIfam" id="TIGR00442">
    <property type="entry name" value="hisS"/>
    <property type="match status" value="1"/>
</dbReference>
<dbReference type="PIRSF" id="PIRSF001549">
    <property type="entry name" value="His-tRNA_synth"/>
    <property type="match status" value="1"/>
</dbReference>
<dbReference type="InterPro" id="IPR036621">
    <property type="entry name" value="Anticodon-bd_dom_sf"/>
</dbReference>
<dbReference type="CDD" id="cd00773">
    <property type="entry name" value="HisRS-like_core"/>
    <property type="match status" value="1"/>
</dbReference>
<proteinExistence type="inferred from homology"/>
<feature type="binding site" evidence="9">
    <location>
        <position position="129"/>
    </location>
    <ligand>
        <name>L-histidine</name>
        <dbReference type="ChEBI" id="CHEBI:57595"/>
    </ligand>
</feature>
<evidence type="ECO:0000259" key="10">
    <source>
        <dbReference type="PROSITE" id="PS50862"/>
    </source>
</evidence>
<keyword evidence="8" id="KW-0963">Cytoplasm</keyword>
<evidence type="ECO:0000256" key="9">
    <source>
        <dbReference type="PIRSR" id="PIRSR001549-1"/>
    </source>
</evidence>
<dbReference type="RefSeq" id="WP_108309475.1">
    <property type="nucleotide sequence ID" value="NZ_CP020921.1"/>
</dbReference>
<feature type="domain" description="Aminoacyl-transfer RNA synthetases class-II family profile" evidence="10">
    <location>
        <begin position="1"/>
        <end position="329"/>
    </location>
</feature>
<feature type="binding site" evidence="9">
    <location>
        <begin position="259"/>
        <end position="260"/>
    </location>
    <ligand>
        <name>L-histidine</name>
        <dbReference type="ChEBI" id="CHEBI:57595"/>
    </ligand>
</feature>
<dbReference type="Gene3D" id="3.30.930.10">
    <property type="entry name" value="Bira Bifunctional Protein, Domain 2"/>
    <property type="match status" value="1"/>
</dbReference>
<keyword evidence="12" id="KW-1185">Reference proteome</keyword>
<evidence type="ECO:0000313" key="12">
    <source>
        <dbReference type="Proteomes" id="UP000244792"/>
    </source>
</evidence>
<dbReference type="AlphaFoldDB" id="A0A2R4W1X0"/>
<protein>
    <recommendedName>
        <fullName evidence="8">Histidine--tRNA ligase</fullName>
        <ecNumber evidence="8">6.1.1.21</ecNumber>
    </recommendedName>
    <alternativeName>
        <fullName evidence="8">Histidyl-tRNA synthetase</fullName>
        <shortName evidence="8">HisRS</shortName>
    </alternativeName>
</protein>
<dbReference type="EC" id="6.1.1.21" evidence="8"/>
<dbReference type="EMBL" id="CP020921">
    <property type="protein sequence ID" value="AWB10692.1"/>
    <property type="molecule type" value="Genomic_DNA"/>
</dbReference>
<dbReference type="InterPro" id="IPR041715">
    <property type="entry name" value="HisRS-like_core"/>
</dbReference>
<comment type="subcellular location">
    <subcellularLocation>
        <location evidence="8">Cytoplasm</location>
    </subcellularLocation>
</comment>
<dbReference type="Pfam" id="PF03129">
    <property type="entry name" value="HGTP_anticodon"/>
    <property type="match status" value="1"/>
</dbReference>
<sequence length="419" mass="47820">MNYKAPKGTFDIFGERVKIYEKIESVGKKIMKLYGFSQIRTPIFEDAGLFIRSLGETSDVVQKEMYLFKDKGDRLLALRPEGTAPVIRAIIENNLAQNSPTKLYYTGQMFRYERPQAGRFRQFHQFGAEIVGTQDPISDFEIIDSSTKILKELGIEYELHLNSVGCKGCRGVYKEALLAFLKDHENELCNNCKTRMYKNPLRVLDCKEHQCMLAISNAPKITDYLCNDCKIHFEKLQSYLKKFKIEYVLNPRLVRGLDYYTKTAFEALNFSLGSQNAVLGGGRYDGLAEELGGKNLPGVGFASGIERLVTILEKSDKTYEKEHKFMVIPVTENEFSFALEFLAQLRNFVSSLFPYDYKNLKSAMKLASKSNCDYAILIGQDEINNNTISIKNLENGQQKSFSKDKFLNILSNERCNFGL</sequence>
<evidence type="ECO:0000256" key="6">
    <source>
        <dbReference type="ARBA" id="ARBA00023146"/>
    </source>
</evidence>
<dbReference type="OrthoDB" id="9800814at2"/>
<keyword evidence="6 8" id="KW-0030">Aminoacyl-tRNA synthetase</keyword>
<keyword evidence="3 8" id="KW-0436">Ligase</keyword>
<dbReference type="InterPro" id="IPR004516">
    <property type="entry name" value="HisRS/HisZ"/>
</dbReference>
<dbReference type="GO" id="GO:0005737">
    <property type="term" value="C:cytoplasm"/>
    <property type="evidence" value="ECO:0007669"/>
    <property type="project" value="UniProtKB-SubCell"/>
</dbReference>
<dbReference type="SUPFAM" id="SSF52954">
    <property type="entry name" value="Class II aaRS ABD-related"/>
    <property type="match status" value="1"/>
</dbReference>
<evidence type="ECO:0000256" key="8">
    <source>
        <dbReference type="HAMAP-Rule" id="MF_00127"/>
    </source>
</evidence>
<dbReference type="InterPro" id="IPR045864">
    <property type="entry name" value="aa-tRNA-synth_II/BPL/LPL"/>
</dbReference>
<accession>A0A2R4W1X0</accession>
<keyword evidence="5 8" id="KW-0648">Protein biosynthesis</keyword>
<evidence type="ECO:0000256" key="4">
    <source>
        <dbReference type="ARBA" id="ARBA00022741"/>
    </source>
</evidence>
<gene>
    <name evidence="8" type="primary">hisS</name>
    <name evidence="11" type="ORF">TDSAC_1352</name>
</gene>
<keyword evidence="4 8" id="KW-0547">Nucleotide-binding</keyword>
<dbReference type="InterPro" id="IPR006195">
    <property type="entry name" value="aa-tRNA-synth_II"/>
</dbReference>
<feature type="binding site" evidence="9">
    <location>
        <position position="111"/>
    </location>
    <ligand>
        <name>L-histidine</name>
        <dbReference type="ChEBI" id="CHEBI:57595"/>
    </ligand>
</feature>
<dbReference type="PANTHER" id="PTHR43707">
    <property type="entry name" value="HISTIDYL-TRNA SYNTHETASE"/>
    <property type="match status" value="1"/>
</dbReference>
<evidence type="ECO:0000256" key="1">
    <source>
        <dbReference type="ARBA" id="ARBA00008226"/>
    </source>
</evidence>
<dbReference type="Gene3D" id="3.40.50.800">
    <property type="entry name" value="Anticodon-binding domain"/>
    <property type="match status" value="1"/>
</dbReference>
<dbReference type="GO" id="GO:0006427">
    <property type="term" value="P:histidyl-tRNA aminoacylation"/>
    <property type="evidence" value="ECO:0007669"/>
    <property type="project" value="UniProtKB-UniRule"/>
</dbReference>
<evidence type="ECO:0000256" key="3">
    <source>
        <dbReference type="ARBA" id="ARBA00022598"/>
    </source>
</evidence>
<dbReference type="PANTHER" id="PTHR43707:SF1">
    <property type="entry name" value="HISTIDINE--TRNA LIGASE, MITOCHONDRIAL-RELATED"/>
    <property type="match status" value="1"/>
</dbReference>
<dbReference type="InterPro" id="IPR015807">
    <property type="entry name" value="His-tRNA-ligase"/>
</dbReference>
<dbReference type="KEGG" id="taci:TDSAC_1352"/>
<keyword evidence="8" id="KW-0067">ATP-binding</keyword>
<name>A0A2R4W1X0_THEAF</name>
<feature type="binding site" evidence="9">
    <location>
        <position position="125"/>
    </location>
    <ligand>
        <name>L-histidine</name>
        <dbReference type="ChEBI" id="CHEBI:57595"/>
    </ligand>
</feature>